<dbReference type="Proteomes" id="UP000636010">
    <property type="component" value="Unassembled WGS sequence"/>
</dbReference>
<dbReference type="RefSeq" id="WP_188462496.1">
    <property type="nucleotide sequence ID" value="NZ_BAABHU010000005.1"/>
</dbReference>
<evidence type="ECO:0000313" key="4">
    <source>
        <dbReference type="Proteomes" id="UP000636010"/>
    </source>
</evidence>
<comment type="caution">
    <text evidence="3">The sequence shown here is derived from an EMBL/GenBank/DDBJ whole genome shotgun (WGS) entry which is preliminary data.</text>
</comment>
<feature type="transmembrane region" description="Helical" evidence="1">
    <location>
        <begin position="72"/>
        <end position="91"/>
    </location>
</feature>
<accession>A0ABQ1M468</accession>
<feature type="transmembrane region" description="Helical" evidence="1">
    <location>
        <begin position="39"/>
        <end position="63"/>
    </location>
</feature>
<organism evidence="3 4">
    <name type="scientific">Marivirga lumbricoides</name>
    <dbReference type="NCBI Taxonomy" id="1046115"/>
    <lineage>
        <taxon>Bacteria</taxon>
        <taxon>Pseudomonadati</taxon>
        <taxon>Bacteroidota</taxon>
        <taxon>Cytophagia</taxon>
        <taxon>Cytophagales</taxon>
        <taxon>Marivirgaceae</taxon>
        <taxon>Marivirga</taxon>
    </lineage>
</organism>
<keyword evidence="1" id="KW-1133">Transmembrane helix</keyword>
<name>A0ABQ1M468_9BACT</name>
<dbReference type="EMBL" id="BMEC01000005">
    <property type="protein sequence ID" value="GGC32845.1"/>
    <property type="molecule type" value="Genomic_DNA"/>
</dbReference>
<reference evidence="4" key="1">
    <citation type="journal article" date="2019" name="Int. J. Syst. Evol. Microbiol.">
        <title>The Global Catalogue of Microorganisms (GCM) 10K type strain sequencing project: providing services to taxonomists for standard genome sequencing and annotation.</title>
        <authorList>
            <consortium name="The Broad Institute Genomics Platform"/>
            <consortium name="The Broad Institute Genome Sequencing Center for Infectious Disease"/>
            <person name="Wu L."/>
            <person name="Ma J."/>
        </authorList>
    </citation>
    <scope>NUCLEOTIDE SEQUENCE [LARGE SCALE GENOMIC DNA]</scope>
    <source>
        <strain evidence="4">CGMCC 1.10832</strain>
    </source>
</reference>
<dbReference type="Gene3D" id="3.30.565.10">
    <property type="entry name" value="Histidine kinase-like ATPase, C-terminal domain"/>
    <property type="match status" value="1"/>
</dbReference>
<dbReference type="InterPro" id="IPR050640">
    <property type="entry name" value="Bact_2-comp_sensor_kinase"/>
</dbReference>
<protein>
    <recommendedName>
        <fullName evidence="2">Signal transduction histidine kinase internal region domain-containing protein</fullName>
    </recommendedName>
</protein>
<keyword evidence="4" id="KW-1185">Reference proteome</keyword>
<evidence type="ECO:0000256" key="1">
    <source>
        <dbReference type="SAM" id="Phobius"/>
    </source>
</evidence>
<sequence>MFKHRYKFFFIAFLAVYSFLNIIVLEGDRLFQAELPKDYLFYTIVFLCIAVWFANLTVEVYLLRKFKNVHPLLLQFGASIVAVLIICLVSVELTELILGYPFNFTQQNLLLTSGFTFRINLFLNSLNAIYFFSQRYKEKAVEAEKLKTLNSTARFEVLNNQINPHFFFNNLNALSTLIHKDPKEADFYLQKISSIYRYILNNKENELVKFSSELSFLNDYIELLSIRFKEALHFKLEIDDVALSKYVPPAVLQLLVENVVKHNYFTKNEPITIFIIADAETVSISNKIQHKKAVEPSSGIGLTNISERYAFLGKTIKISHQSEEFKVELPLVDVEKNIY</sequence>
<evidence type="ECO:0000259" key="2">
    <source>
        <dbReference type="Pfam" id="PF06580"/>
    </source>
</evidence>
<dbReference type="InterPro" id="IPR010559">
    <property type="entry name" value="Sig_transdc_His_kin_internal"/>
</dbReference>
<gene>
    <name evidence="3" type="ORF">GCM10011506_17900</name>
</gene>
<feature type="domain" description="Signal transduction histidine kinase internal region" evidence="2">
    <location>
        <begin position="153"/>
        <end position="231"/>
    </location>
</feature>
<dbReference type="InterPro" id="IPR036890">
    <property type="entry name" value="HATPase_C_sf"/>
</dbReference>
<feature type="transmembrane region" description="Helical" evidence="1">
    <location>
        <begin position="111"/>
        <end position="132"/>
    </location>
</feature>
<keyword evidence="1" id="KW-0812">Transmembrane</keyword>
<evidence type="ECO:0000313" key="3">
    <source>
        <dbReference type="EMBL" id="GGC32845.1"/>
    </source>
</evidence>
<dbReference type="PANTHER" id="PTHR34220">
    <property type="entry name" value="SENSOR HISTIDINE KINASE YPDA"/>
    <property type="match status" value="1"/>
</dbReference>
<feature type="transmembrane region" description="Helical" evidence="1">
    <location>
        <begin position="7"/>
        <end position="27"/>
    </location>
</feature>
<dbReference type="Pfam" id="PF06580">
    <property type="entry name" value="His_kinase"/>
    <property type="match status" value="1"/>
</dbReference>
<dbReference type="PANTHER" id="PTHR34220:SF7">
    <property type="entry name" value="SENSOR HISTIDINE KINASE YPDA"/>
    <property type="match status" value="1"/>
</dbReference>
<keyword evidence="1" id="KW-0472">Membrane</keyword>
<proteinExistence type="predicted"/>